<proteinExistence type="predicted"/>
<protein>
    <submittedName>
        <fullName evidence="1">Unannotated protein</fullName>
    </submittedName>
</protein>
<dbReference type="AlphaFoldDB" id="A0A6J6YV91"/>
<reference evidence="1" key="1">
    <citation type="submission" date="2020-05" db="EMBL/GenBank/DDBJ databases">
        <authorList>
            <person name="Chiriac C."/>
            <person name="Salcher M."/>
            <person name="Ghai R."/>
            <person name="Kavagutti S V."/>
        </authorList>
    </citation>
    <scope>NUCLEOTIDE SEQUENCE</scope>
</reference>
<evidence type="ECO:0000313" key="1">
    <source>
        <dbReference type="EMBL" id="CAB4809177.1"/>
    </source>
</evidence>
<sequence>MSVRVEFCGERFVVSADSTFVVGRDGDLQVDDNPYLHRQFLMLSHSDGMWWVANVGSQLTATVSDLGGSVQAWLAPGARLPLVFSQTSVRFTAGPTTYEFEVLLEDAPFAALTPEPASSGEETIGPMALTRDQKLLIVALAEPMLLGDGRGMGAVPTSAEAAARLNWKITKFNRKLDNVCQKLEKIGVRGLHGEAGSLASNRRARLIEYALAARLVDVSDLPELDQIDSTVDPS</sequence>
<accession>A0A6J6YV91</accession>
<gene>
    <name evidence="1" type="ORF">UFOPK3046_01032</name>
</gene>
<name>A0A6J6YV91_9ZZZZ</name>
<dbReference type="EMBL" id="CAFAAQ010000084">
    <property type="protein sequence ID" value="CAB4809177.1"/>
    <property type="molecule type" value="Genomic_DNA"/>
</dbReference>
<organism evidence="1">
    <name type="scientific">freshwater metagenome</name>
    <dbReference type="NCBI Taxonomy" id="449393"/>
    <lineage>
        <taxon>unclassified sequences</taxon>
        <taxon>metagenomes</taxon>
        <taxon>ecological metagenomes</taxon>
    </lineage>
</organism>